<protein>
    <submittedName>
        <fullName evidence="3">Uncharacterized protein</fullName>
    </submittedName>
</protein>
<feature type="transmembrane region" description="Helical" evidence="2">
    <location>
        <begin position="52"/>
        <end position="72"/>
    </location>
</feature>
<evidence type="ECO:0000256" key="2">
    <source>
        <dbReference type="SAM" id="Phobius"/>
    </source>
</evidence>
<accession>A0A8H5ZAQ0</accession>
<feature type="region of interest" description="Disordered" evidence="1">
    <location>
        <begin position="91"/>
        <end position="122"/>
    </location>
</feature>
<proteinExistence type="predicted"/>
<reference evidence="3" key="1">
    <citation type="submission" date="2019-11" db="EMBL/GenBank/DDBJ databases">
        <title>Bipolaris sorokiniana Genome sequencing.</title>
        <authorList>
            <person name="Wang H."/>
        </authorList>
    </citation>
    <scope>NUCLEOTIDE SEQUENCE</scope>
</reference>
<organism evidence="3 4">
    <name type="scientific">Cochliobolus sativus</name>
    <name type="common">Common root rot and spot blotch fungus</name>
    <name type="synonym">Bipolaris sorokiniana</name>
    <dbReference type="NCBI Taxonomy" id="45130"/>
    <lineage>
        <taxon>Eukaryota</taxon>
        <taxon>Fungi</taxon>
        <taxon>Dikarya</taxon>
        <taxon>Ascomycota</taxon>
        <taxon>Pezizomycotina</taxon>
        <taxon>Dothideomycetes</taxon>
        <taxon>Pleosporomycetidae</taxon>
        <taxon>Pleosporales</taxon>
        <taxon>Pleosporineae</taxon>
        <taxon>Pleosporaceae</taxon>
        <taxon>Bipolaris</taxon>
    </lineage>
</organism>
<comment type="caution">
    <text evidence="3">The sequence shown here is derived from an EMBL/GenBank/DDBJ whole genome shotgun (WGS) entry which is preliminary data.</text>
</comment>
<name>A0A8H5ZAQ0_COCSA</name>
<evidence type="ECO:0000256" key="1">
    <source>
        <dbReference type="SAM" id="MobiDB-lite"/>
    </source>
</evidence>
<sequence length="155" mass="16668">MNASSRASPASASWRWKHAELFPAGVLSSFTSTSKTSTGRAHNKRTGMAGRILPIALAAIMGVSIGVATFDGEFKKQRLARMNEEYQRELAAAAASSGVNSSPAQPQLQAKEKTIASQPPDNSWSNMLGLWAWKKEANKEVVPAKENIEEAKGKP</sequence>
<dbReference type="AlphaFoldDB" id="A0A8H5ZAQ0"/>
<evidence type="ECO:0000313" key="4">
    <source>
        <dbReference type="Proteomes" id="UP000624244"/>
    </source>
</evidence>
<gene>
    <name evidence="3" type="ORF">GGP41_004789</name>
</gene>
<keyword evidence="2" id="KW-1133">Transmembrane helix</keyword>
<feature type="compositionally biased region" description="Low complexity" evidence="1">
    <location>
        <begin position="91"/>
        <end position="104"/>
    </location>
</feature>
<evidence type="ECO:0000313" key="3">
    <source>
        <dbReference type="EMBL" id="KAF5846746.1"/>
    </source>
</evidence>
<dbReference type="Proteomes" id="UP000624244">
    <property type="component" value="Unassembled WGS sequence"/>
</dbReference>
<keyword evidence="2" id="KW-0472">Membrane</keyword>
<dbReference type="EMBL" id="WNKQ01000015">
    <property type="protein sequence ID" value="KAF5846746.1"/>
    <property type="molecule type" value="Genomic_DNA"/>
</dbReference>
<keyword evidence="2" id="KW-0812">Transmembrane</keyword>